<feature type="signal peptide" evidence="2">
    <location>
        <begin position="1"/>
        <end position="26"/>
    </location>
</feature>
<organism evidence="3 4">
    <name type="scientific">Pristionchus fissidentatus</name>
    <dbReference type="NCBI Taxonomy" id="1538716"/>
    <lineage>
        <taxon>Eukaryota</taxon>
        <taxon>Metazoa</taxon>
        <taxon>Ecdysozoa</taxon>
        <taxon>Nematoda</taxon>
        <taxon>Chromadorea</taxon>
        <taxon>Rhabditida</taxon>
        <taxon>Rhabditina</taxon>
        <taxon>Diplogasteromorpha</taxon>
        <taxon>Diplogasteroidea</taxon>
        <taxon>Neodiplogasteridae</taxon>
        <taxon>Pristionchus</taxon>
    </lineage>
</organism>
<feature type="region of interest" description="Disordered" evidence="1">
    <location>
        <begin position="270"/>
        <end position="303"/>
    </location>
</feature>
<feature type="non-terminal residue" evidence="3">
    <location>
        <position position="1"/>
    </location>
</feature>
<keyword evidence="2" id="KW-0732">Signal</keyword>
<proteinExistence type="predicted"/>
<evidence type="ECO:0000256" key="1">
    <source>
        <dbReference type="SAM" id="MobiDB-lite"/>
    </source>
</evidence>
<feature type="compositionally biased region" description="Basic and acidic residues" evidence="1">
    <location>
        <begin position="270"/>
        <end position="281"/>
    </location>
</feature>
<gene>
    <name evidence="3" type="ORF">PFISCL1PPCAC_25438</name>
</gene>
<evidence type="ECO:0000313" key="3">
    <source>
        <dbReference type="EMBL" id="GMT34141.1"/>
    </source>
</evidence>
<protein>
    <submittedName>
        <fullName evidence="3">Uncharacterized protein</fullName>
    </submittedName>
</protein>
<dbReference type="AlphaFoldDB" id="A0AAV5WPF3"/>
<keyword evidence="4" id="KW-1185">Reference proteome</keyword>
<name>A0AAV5WPF3_9BILA</name>
<dbReference type="Proteomes" id="UP001432322">
    <property type="component" value="Unassembled WGS sequence"/>
</dbReference>
<reference evidence="3" key="1">
    <citation type="submission" date="2023-10" db="EMBL/GenBank/DDBJ databases">
        <title>Genome assembly of Pristionchus species.</title>
        <authorList>
            <person name="Yoshida K."/>
            <person name="Sommer R.J."/>
        </authorList>
    </citation>
    <scope>NUCLEOTIDE SEQUENCE</scope>
    <source>
        <strain evidence="3">RS5133</strain>
    </source>
</reference>
<accession>A0AAV5WPF3</accession>
<evidence type="ECO:0000313" key="4">
    <source>
        <dbReference type="Proteomes" id="UP001432322"/>
    </source>
</evidence>
<dbReference type="EMBL" id="BTSY01000006">
    <property type="protein sequence ID" value="GMT34141.1"/>
    <property type="molecule type" value="Genomic_DNA"/>
</dbReference>
<feature type="chain" id="PRO_5044022975" evidence="2">
    <location>
        <begin position="27"/>
        <end position="303"/>
    </location>
</feature>
<feature type="non-terminal residue" evidence="3">
    <location>
        <position position="303"/>
    </location>
</feature>
<evidence type="ECO:0000256" key="2">
    <source>
        <dbReference type="SAM" id="SignalP"/>
    </source>
</evidence>
<feature type="compositionally biased region" description="Basic and acidic residues" evidence="1">
    <location>
        <begin position="293"/>
        <end position="303"/>
    </location>
</feature>
<comment type="caution">
    <text evidence="3">The sequence shown here is derived from an EMBL/GenBank/DDBJ whole genome shotgun (WGS) entry which is preliminary data.</text>
</comment>
<sequence>FSTTHPMRSAILLLLLCSITIQSGWCLDRYLDNGSTLPATISSNSPNEMFDDLNTLFPTSSFYDRTGNVSKYLNNNSSEFLRRNRRKRSLEDDYAKLLAEQKEYKADFAVAFKVYEESAKILDQARGTLTLAIKTAETLNEKHEKAVEADGIAIQVHGIAVSSEETAKIKSKDANTTHEAAEKELTRLNGVTDEKKGERDAQQLVVNGKERDFNTAKTDSSAKNGTRDSTLKVWDNLKDYLSGNTTAKTTAEKEMEKIDKEIKAYNDRKAEFEKKKSEAKAKISGLSQAVETAKGEEKSKKDR</sequence>